<organism evidence="3 4">
    <name type="scientific">Stephanodiscus triporus</name>
    <dbReference type="NCBI Taxonomy" id="2934178"/>
    <lineage>
        <taxon>Eukaryota</taxon>
        <taxon>Sar</taxon>
        <taxon>Stramenopiles</taxon>
        <taxon>Ochrophyta</taxon>
        <taxon>Bacillariophyta</taxon>
        <taxon>Coscinodiscophyceae</taxon>
        <taxon>Thalassiosirophycidae</taxon>
        <taxon>Stephanodiscales</taxon>
        <taxon>Stephanodiscaceae</taxon>
        <taxon>Stephanodiscus</taxon>
    </lineage>
</organism>
<reference evidence="3 4" key="1">
    <citation type="submission" date="2024-10" db="EMBL/GenBank/DDBJ databases">
        <title>Updated reference genomes for cyclostephanoid diatoms.</title>
        <authorList>
            <person name="Roberts W.R."/>
            <person name="Alverson A.J."/>
        </authorList>
    </citation>
    <scope>NUCLEOTIDE SEQUENCE [LARGE SCALE GENOMIC DNA]</scope>
    <source>
        <strain evidence="3 4">AJA276-08</strain>
    </source>
</reference>
<comment type="caution">
    <text evidence="3">The sequence shown here is derived from an EMBL/GenBank/DDBJ whole genome shotgun (WGS) entry which is preliminary data.</text>
</comment>
<sequence>MLMVLVIPFIIGVIVGVIDELAADISSPRMGGHIRAAHHRLATKAYSIMFSGSGSLDVPDIFALTKMEMIMGRIRVTDTSKNLRSVVAMPAPRKIDSEDGVPDIADKRNRRSWEVIRTSNTVSARDDISRHTADERNRRSLK</sequence>
<feature type="chain" id="PRO_5044770814" evidence="2">
    <location>
        <begin position="17"/>
        <end position="142"/>
    </location>
</feature>
<name>A0ABD3NPU3_9STRA</name>
<feature type="compositionally biased region" description="Basic and acidic residues" evidence="1">
    <location>
        <begin position="124"/>
        <end position="142"/>
    </location>
</feature>
<keyword evidence="2" id="KW-0732">Signal</keyword>
<protein>
    <submittedName>
        <fullName evidence="3">Uncharacterized protein</fullName>
    </submittedName>
</protein>
<keyword evidence="4" id="KW-1185">Reference proteome</keyword>
<feature type="signal peptide" evidence="2">
    <location>
        <begin position="1"/>
        <end position="16"/>
    </location>
</feature>
<dbReference type="EMBL" id="JALLAZ020001262">
    <property type="protein sequence ID" value="KAL3777852.1"/>
    <property type="molecule type" value="Genomic_DNA"/>
</dbReference>
<proteinExistence type="predicted"/>
<feature type="region of interest" description="Disordered" evidence="1">
    <location>
        <begin position="120"/>
        <end position="142"/>
    </location>
</feature>
<evidence type="ECO:0000256" key="1">
    <source>
        <dbReference type="SAM" id="MobiDB-lite"/>
    </source>
</evidence>
<gene>
    <name evidence="3" type="ORF">ACHAW5_010692</name>
</gene>
<dbReference type="AlphaFoldDB" id="A0ABD3NPU3"/>
<evidence type="ECO:0000313" key="3">
    <source>
        <dbReference type="EMBL" id="KAL3777852.1"/>
    </source>
</evidence>
<dbReference type="Proteomes" id="UP001530315">
    <property type="component" value="Unassembled WGS sequence"/>
</dbReference>
<evidence type="ECO:0000313" key="4">
    <source>
        <dbReference type="Proteomes" id="UP001530315"/>
    </source>
</evidence>
<evidence type="ECO:0000256" key="2">
    <source>
        <dbReference type="SAM" id="SignalP"/>
    </source>
</evidence>
<accession>A0ABD3NPU3</accession>